<feature type="transmembrane region" description="Helical" evidence="2">
    <location>
        <begin position="111"/>
        <end position="134"/>
    </location>
</feature>
<organism evidence="3 4">
    <name type="scientific">Leucocoprinus birnbaumii</name>
    <dbReference type="NCBI Taxonomy" id="56174"/>
    <lineage>
        <taxon>Eukaryota</taxon>
        <taxon>Fungi</taxon>
        <taxon>Dikarya</taxon>
        <taxon>Basidiomycota</taxon>
        <taxon>Agaricomycotina</taxon>
        <taxon>Agaricomycetes</taxon>
        <taxon>Agaricomycetidae</taxon>
        <taxon>Agaricales</taxon>
        <taxon>Agaricineae</taxon>
        <taxon>Agaricaceae</taxon>
        <taxon>Leucocoprinus</taxon>
    </lineage>
</organism>
<keyword evidence="4" id="KW-1185">Reference proteome</keyword>
<proteinExistence type="predicted"/>
<keyword evidence="2" id="KW-0812">Transmembrane</keyword>
<keyword evidence="2" id="KW-1133">Transmembrane helix</keyword>
<feature type="transmembrane region" description="Helical" evidence="2">
    <location>
        <begin position="78"/>
        <end position="99"/>
    </location>
</feature>
<evidence type="ECO:0000256" key="1">
    <source>
        <dbReference type="SAM" id="MobiDB-lite"/>
    </source>
</evidence>
<reference evidence="3" key="1">
    <citation type="submission" date="2022-07" db="EMBL/GenBank/DDBJ databases">
        <title>Genome Sequence of Leucocoprinus birnbaumii.</title>
        <authorList>
            <person name="Buettner E."/>
        </authorList>
    </citation>
    <scope>NUCLEOTIDE SEQUENCE</scope>
    <source>
        <strain evidence="3">VT141</strain>
    </source>
</reference>
<dbReference type="AlphaFoldDB" id="A0AAD5W1P9"/>
<keyword evidence="2" id="KW-0472">Membrane</keyword>
<name>A0AAD5W1P9_9AGAR</name>
<feature type="region of interest" description="Disordered" evidence="1">
    <location>
        <begin position="214"/>
        <end position="237"/>
    </location>
</feature>
<gene>
    <name evidence="3" type="ORF">NP233_g2243</name>
</gene>
<feature type="transmembrane region" description="Helical" evidence="2">
    <location>
        <begin position="183"/>
        <end position="209"/>
    </location>
</feature>
<accession>A0AAD5W1P9</accession>
<feature type="transmembrane region" description="Helical" evidence="2">
    <location>
        <begin position="44"/>
        <end position="66"/>
    </location>
</feature>
<evidence type="ECO:0000256" key="2">
    <source>
        <dbReference type="SAM" id="Phobius"/>
    </source>
</evidence>
<sequence>MITTLILYPHIDFPKAWILSWIMFSHPEFVATRGNTNSPDPPSVLLWMQGLVGNAAIFAADVILIYRLCIVWDRSRVMLWLGGIVMMTEVALVIPYMTFFAKHRSYWEPGVAAWSALTLGINIMATSLIAYKIWMNSQLTRGLGNGNFVLRIIKILVESAALQTIWMTIYLILHLTIYDASLYLLYSLPEMAGIAAALVNVRVGLGWAAGEEGQSRQKFTRSSVAVPEFRNRESSEE</sequence>
<evidence type="ECO:0000313" key="3">
    <source>
        <dbReference type="EMBL" id="KAJ3573723.1"/>
    </source>
</evidence>
<feature type="transmembrane region" description="Helical" evidence="2">
    <location>
        <begin position="155"/>
        <end position="177"/>
    </location>
</feature>
<dbReference type="Proteomes" id="UP001213000">
    <property type="component" value="Unassembled WGS sequence"/>
</dbReference>
<protein>
    <submittedName>
        <fullName evidence="3">Uncharacterized protein</fullName>
    </submittedName>
</protein>
<comment type="caution">
    <text evidence="3">The sequence shown here is derived from an EMBL/GenBank/DDBJ whole genome shotgun (WGS) entry which is preliminary data.</text>
</comment>
<dbReference type="EMBL" id="JANIEX010000093">
    <property type="protein sequence ID" value="KAJ3573723.1"/>
    <property type="molecule type" value="Genomic_DNA"/>
</dbReference>
<evidence type="ECO:0000313" key="4">
    <source>
        <dbReference type="Proteomes" id="UP001213000"/>
    </source>
</evidence>